<comment type="similarity">
    <text evidence="2">Belongs to the peptidase M20A family.</text>
</comment>
<feature type="domain" description="Peptidase M20 dimerisation" evidence="6">
    <location>
        <begin position="196"/>
        <end position="326"/>
    </location>
</feature>
<dbReference type="SUPFAM" id="SSF53187">
    <property type="entry name" value="Zn-dependent exopeptidases"/>
    <property type="match status" value="1"/>
</dbReference>
<evidence type="ECO:0000313" key="7">
    <source>
        <dbReference type="EMBL" id="TKK87787.1"/>
    </source>
</evidence>
<evidence type="ECO:0000256" key="4">
    <source>
        <dbReference type="ARBA" id="ARBA00022801"/>
    </source>
</evidence>
<dbReference type="Proteomes" id="UP000308705">
    <property type="component" value="Unassembled WGS sequence"/>
</dbReference>
<keyword evidence="3" id="KW-0479">Metal-binding</keyword>
<reference evidence="7 8" key="1">
    <citation type="submission" date="2019-04" db="EMBL/GenBank/DDBJ databases">
        <title>Herbidospora sp. NEAU-GS14.nov., a novel actinomycete isolated from soil.</title>
        <authorList>
            <person name="Han L."/>
        </authorList>
    </citation>
    <scope>NUCLEOTIDE SEQUENCE [LARGE SCALE GENOMIC DNA]</scope>
    <source>
        <strain evidence="7 8">NEAU-GS14</strain>
    </source>
</reference>
<dbReference type="FunFam" id="3.40.630.10:FF:000023">
    <property type="entry name" value="M20/M25/M40 family metallo-hydrolase"/>
    <property type="match status" value="1"/>
</dbReference>
<evidence type="ECO:0000259" key="6">
    <source>
        <dbReference type="Pfam" id="PF07687"/>
    </source>
</evidence>
<evidence type="ECO:0000256" key="5">
    <source>
        <dbReference type="ARBA" id="ARBA00022833"/>
    </source>
</evidence>
<evidence type="ECO:0000256" key="2">
    <source>
        <dbReference type="ARBA" id="ARBA00006247"/>
    </source>
</evidence>
<dbReference type="InterPro" id="IPR050072">
    <property type="entry name" value="Peptidase_M20A"/>
</dbReference>
<dbReference type="NCBIfam" id="NF005913">
    <property type="entry name" value="PRK07906.1"/>
    <property type="match status" value="1"/>
</dbReference>
<dbReference type="Gene3D" id="1.10.150.900">
    <property type="match status" value="1"/>
</dbReference>
<dbReference type="PIRSF" id="PIRSF036696">
    <property type="entry name" value="ACY-1"/>
    <property type="match status" value="1"/>
</dbReference>
<dbReference type="Gene3D" id="3.30.70.360">
    <property type="match status" value="1"/>
</dbReference>
<proteinExistence type="inferred from homology"/>
<name>A0A4U3MIF0_9ACTN</name>
<evidence type="ECO:0000256" key="1">
    <source>
        <dbReference type="ARBA" id="ARBA00001947"/>
    </source>
</evidence>
<keyword evidence="8" id="KW-1185">Reference proteome</keyword>
<accession>A0A4U3MIF0</accession>
<sequence length="432" mass="47453">MTAVTGENDVVTLCQELIRIDSTNAGDNRGPGEREAAEYVAAKLDEVGIEATILESDHKRANVIARIEGTNPDREGLILHGHLDVVPFRAEDWRHHPLSGEIADGCVWGRGAVDMKDMDAMILATVRKRLREGRRPERDVLLIFTADEEAGGSYGAQWLVDKHPHLFEGATEAIGEVGGFSVTLAEDKRLYLIEAAEKGIAWMKLTATGRAGHGSMLNHENAITELSEALARIGRYEWPIRITPTVRSFFKEAFDIEIEAESAEAAVAKLGPLARMIGATLRNTTNPTMLESGYKANVIPQTATARVDGRFLPGAEEEFFEKIDELLGPNVTREFDYHDIAVETSFDGRLVKAMADALEQEDPGAKAVPYMLSGGTDLKAFTRLGIRGFGFAPLKLPADLDFSGMFHGVDERVPVDSLQFGVRVLDRFLDYS</sequence>
<dbReference type="SUPFAM" id="SSF55031">
    <property type="entry name" value="Bacterial exopeptidase dimerisation domain"/>
    <property type="match status" value="1"/>
</dbReference>
<dbReference type="GO" id="GO:0016787">
    <property type="term" value="F:hydrolase activity"/>
    <property type="evidence" value="ECO:0007669"/>
    <property type="project" value="UniProtKB-KW"/>
</dbReference>
<dbReference type="Pfam" id="PF01546">
    <property type="entry name" value="Peptidase_M20"/>
    <property type="match status" value="1"/>
</dbReference>
<evidence type="ECO:0000313" key="8">
    <source>
        <dbReference type="Proteomes" id="UP000308705"/>
    </source>
</evidence>
<dbReference type="RefSeq" id="WP_137247957.1">
    <property type="nucleotide sequence ID" value="NZ_SZQA01000014.1"/>
</dbReference>
<dbReference type="PANTHER" id="PTHR43808">
    <property type="entry name" value="ACETYLORNITHINE DEACETYLASE"/>
    <property type="match status" value="1"/>
</dbReference>
<organism evidence="7 8">
    <name type="scientific">Herbidospora galbida</name>
    <dbReference type="NCBI Taxonomy" id="2575442"/>
    <lineage>
        <taxon>Bacteria</taxon>
        <taxon>Bacillati</taxon>
        <taxon>Actinomycetota</taxon>
        <taxon>Actinomycetes</taxon>
        <taxon>Streptosporangiales</taxon>
        <taxon>Streptosporangiaceae</taxon>
        <taxon>Herbidospora</taxon>
    </lineage>
</organism>
<comment type="cofactor">
    <cofactor evidence="1">
        <name>Zn(2+)</name>
        <dbReference type="ChEBI" id="CHEBI:29105"/>
    </cofactor>
</comment>
<protein>
    <submittedName>
        <fullName evidence="7">M20/M25/M40 family metallo-hydrolase</fullName>
    </submittedName>
</protein>
<dbReference type="InterPro" id="IPR002933">
    <property type="entry name" value="Peptidase_M20"/>
</dbReference>
<evidence type="ECO:0000256" key="3">
    <source>
        <dbReference type="ARBA" id="ARBA00022723"/>
    </source>
</evidence>
<comment type="caution">
    <text evidence="7">The sequence shown here is derived from an EMBL/GenBank/DDBJ whole genome shotgun (WGS) entry which is preliminary data.</text>
</comment>
<dbReference type="InterPro" id="IPR011650">
    <property type="entry name" value="Peptidase_M20_dimer"/>
</dbReference>
<dbReference type="EMBL" id="SZQA01000014">
    <property type="protein sequence ID" value="TKK87787.1"/>
    <property type="molecule type" value="Genomic_DNA"/>
</dbReference>
<dbReference type="InterPro" id="IPR036264">
    <property type="entry name" value="Bact_exopeptidase_dim_dom"/>
</dbReference>
<dbReference type="GO" id="GO:0046872">
    <property type="term" value="F:metal ion binding"/>
    <property type="evidence" value="ECO:0007669"/>
    <property type="project" value="UniProtKB-KW"/>
</dbReference>
<gene>
    <name evidence="7" type="ORF">FDA94_16575</name>
</gene>
<keyword evidence="4 7" id="KW-0378">Hydrolase</keyword>
<dbReference type="OrthoDB" id="7055905at2"/>
<dbReference type="Gene3D" id="3.40.630.10">
    <property type="entry name" value="Zn peptidases"/>
    <property type="match status" value="1"/>
</dbReference>
<keyword evidence="5" id="KW-0862">Zinc</keyword>
<dbReference type="FunFam" id="1.10.150.900:FF:000002">
    <property type="entry name" value="M20/M25/M40 family peptidase"/>
    <property type="match status" value="1"/>
</dbReference>
<dbReference type="CDD" id="cd05675">
    <property type="entry name" value="M20_yscS_like"/>
    <property type="match status" value="1"/>
</dbReference>
<dbReference type="Pfam" id="PF07687">
    <property type="entry name" value="M20_dimer"/>
    <property type="match status" value="1"/>
</dbReference>
<dbReference type="AlphaFoldDB" id="A0A4U3MIF0"/>
<dbReference type="PANTHER" id="PTHR43808:SF8">
    <property type="entry name" value="PEPTIDASE M20 DIMERISATION DOMAIN-CONTAINING PROTEIN"/>
    <property type="match status" value="1"/>
</dbReference>